<proteinExistence type="predicted"/>
<dbReference type="InParanoid" id="K3ZZ03"/>
<name>K3ZZ03_SETIT</name>
<dbReference type="EMBL" id="AGNK02000793">
    <property type="status" value="NOT_ANNOTATED_CDS"/>
    <property type="molecule type" value="Genomic_DNA"/>
</dbReference>
<dbReference type="Gramene" id="KQL23173">
    <property type="protein sequence ID" value="KQL23173"/>
    <property type="gene ID" value="SETIT_031835mg"/>
</dbReference>
<protein>
    <submittedName>
        <fullName evidence="1">Uncharacterized protein</fullName>
    </submittedName>
</protein>
<evidence type="ECO:0000313" key="1">
    <source>
        <dbReference type="EnsemblPlants" id="KQL23173"/>
    </source>
</evidence>
<reference evidence="1" key="2">
    <citation type="submission" date="2018-08" db="UniProtKB">
        <authorList>
            <consortium name="EnsemblPlants"/>
        </authorList>
    </citation>
    <scope>IDENTIFICATION</scope>
    <source>
        <strain evidence="1">Yugu1</strain>
    </source>
</reference>
<evidence type="ECO:0000313" key="2">
    <source>
        <dbReference type="Proteomes" id="UP000004995"/>
    </source>
</evidence>
<organism evidence="1 2">
    <name type="scientific">Setaria italica</name>
    <name type="common">Foxtail millet</name>
    <name type="synonym">Panicum italicum</name>
    <dbReference type="NCBI Taxonomy" id="4555"/>
    <lineage>
        <taxon>Eukaryota</taxon>
        <taxon>Viridiplantae</taxon>
        <taxon>Streptophyta</taxon>
        <taxon>Embryophyta</taxon>
        <taxon>Tracheophyta</taxon>
        <taxon>Spermatophyta</taxon>
        <taxon>Magnoliopsida</taxon>
        <taxon>Liliopsida</taxon>
        <taxon>Poales</taxon>
        <taxon>Poaceae</taxon>
        <taxon>PACMAD clade</taxon>
        <taxon>Panicoideae</taxon>
        <taxon>Panicodae</taxon>
        <taxon>Paniceae</taxon>
        <taxon>Cenchrinae</taxon>
        <taxon>Setaria</taxon>
    </lineage>
</organism>
<dbReference type="HOGENOM" id="CLU_3072252_0_0_1"/>
<accession>K3ZZ03</accession>
<dbReference type="AlphaFoldDB" id="K3ZZ03"/>
<keyword evidence="2" id="KW-1185">Reference proteome</keyword>
<reference evidence="2" key="1">
    <citation type="journal article" date="2012" name="Nat. Biotechnol.">
        <title>Reference genome sequence of the model plant Setaria.</title>
        <authorList>
            <person name="Bennetzen J.L."/>
            <person name="Schmutz J."/>
            <person name="Wang H."/>
            <person name="Percifield R."/>
            <person name="Hawkins J."/>
            <person name="Pontaroli A.C."/>
            <person name="Estep M."/>
            <person name="Feng L."/>
            <person name="Vaughn J.N."/>
            <person name="Grimwood J."/>
            <person name="Jenkins J."/>
            <person name="Barry K."/>
            <person name="Lindquist E."/>
            <person name="Hellsten U."/>
            <person name="Deshpande S."/>
            <person name="Wang X."/>
            <person name="Wu X."/>
            <person name="Mitros T."/>
            <person name="Triplett J."/>
            <person name="Yang X."/>
            <person name="Ye C.Y."/>
            <person name="Mauro-Herrera M."/>
            <person name="Wang L."/>
            <person name="Li P."/>
            <person name="Sharma M."/>
            <person name="Sharma R."/>
            <person name="Ronald P.C."/>
            <person name="Panaud O."/>
            <person name="Kellogg E.A."/>
            <person name="Brutnell T.P."/>
            <person name="Doust A.N."/>
            <person name="Tuskan G.A."/>
            <person name="Rokhsar D."/>
            <person name="Devos K.M."/>
        </authorList>
    </citation>
    <scope>NUCLEOTIDE SEQUENCE [LARGE SCALE GENOMIC DNA]</scope>
    <source>
        <strain evidence="2">cv. Yugu1</strain>
    </source>
</reference>
<dbReference type="Proteomes" id="UP000004995">
    <property type="component" value="Unassembled WGS sequence"/>
</dbReference>
<dbReference type="EnsemblPlants" id="KQL23173">
    <property type="protein sequence ID" value="KQL23173"/>
    <property type="gene ID" value="SETIT_031835mg"/>
</dbReference>
<sequence length="53" mass="6062">MYTNNHSTIHICKRNRLAPKHLLPPFQIAGRREQMALVLISSTHHLTTGDTIQ</sequence>